<dbReference type="FunFam" id="3.40.50.300:FF:000485">
    <property type="entry name" value="Dephospho-CoA kinase CAB5"/>
    <property type="match status" value="1"/>
</dbReference>
<dbReference type="AlphaFoldDB" id="K5X370"/>
<keyword evidence="5" id="KW-1185">Reference proteome</keyword>
<evidence type="ECO:0000313" key="5">
    <source>
        <dbReference type="Proteomes" id="UP000008493"/>
    </source>
</evidence>
<dbReference type="OrthoDB" id="247245at2759"/>
<dbReference type="InterPro" id="IPR001977">
    <property type="entry name" value="Depp_CoAkinase"/>
</dbReference>
<dbReference type="NCBIfam" id="TIGR00152">
    <property type="entry name" value="dephospho-CoA kinase"/>
    <property type="match status" value="1"/>
</dbReference>
<dbReference type="HAMAP" id="MF_00376">
    <property type="entry name" value="Dephospho_CoA_kinase"/>
    <property type="match status" value="1"/>
</dbReference>
<evidence type="ECO:0000256" key="3">
    <source>
        <dbReference type="ARBA" id="ARBA00022840"/>
    </source>
</evidence>
<dbReference type="GeneID" id="18823120"/>
<dbReference type="Proteomes" id="UP000008493">
    <property type="component" value="Unassembled WGS sequence"/>
</dbReference>
<evidence type="ECO:0000256" key="2">
    <source>
        <dbReference type="ARBA" id="ARBA00022741"/>
    </source>
</evidence>
<dbReference type="GO" id="GO:0004140">
    <property type="term" value="F:dephospho-CoA kinase activity"/>
    <property type="evidence" value="ECO:0007669"/>
    <property type="project" value="InterPro"/>
</dbReference>
<dbReference type="eggNOG" id="KOG3220">
    <property type="taxonomic scope" value="Eukaryota"/>
</dbReference>
<dbReference type="Gene3D" id="3.40.50.300">
    <property type="entry name" value="P-loop containing nucleotide triphosphate hydrolases"/>
    <property type="match status" value="1"/>
</dbReference>
<evidence type="ECO:0000313" key="4">
    <source>
        <dbReference type="EMBL" id="EKM82281.1"/>
    </source>
</evidence>
<keyword evidence="3" id="KW-0067">ATP-binding</keyword>
<sequence length="227" mass="25240">MLVVGLTGGISTGKSTVSAILKTHHIPIIDADVIARQVVQPHTRALRKITRAFGQDILLPDGTLDRKKLGSIVFNDEEKRKELNGIVHPAVRWRMVWEVVGCWLRGEKWCVLDVPLLIEGGLWRYVGLVVVVYCSADIQLVRLMSRDGSSREEASARLNSQMPISSKIEYAQLVIDNSGTRAELASQVSVFVHKVEQSVSTPRWLLCWLIPPLGLLCAGWTVLGRLL</sequence>
<proteinExistence type="inferred from homology"/>
<dbReference type="GO" id="GO:0005737">
    <property type="term" value="C:cytoplasm"/>
    <property type="evidence" value="ECO:0007669"/>
    <property type="project" value="UniProtKB-ARBA"/>
</dbReference>
<dbReference type="InParanoid" id="K5X370"/>
<keyword evidence="2" id="KW-0547">Nucleotide-binding</keyword>
<dbReference type="PANTHER" id="PTHR10695">
    <property type="entry name" value="DEPHOSPHO-COA KINASE-RELATED"/>
    <property type="match status" value="1"/>
</dbReference>
<dbReference type="CDD" id="cd02022">
    <property type="entry name" value="DPCK"/>
    <property type="match status" value="1"/>
</dbReference>
<dbReference type="InterPro" id="IPR027417">
    <property type="entry name" value="P-loop_NTPase"/>
</dbReference>
<name>K5X370_AGABU</name>
<reference evidence="5" key="1">
    <citation type="journal article" date="2012" name="Proc. Natl. Acad. Sci. U.S.A.">
        <title>Genome sequence of the button mushroom Agaricus bisporus reveals mechanisms governing adaptation to a humic-rich ecological niche.</title>
        <authorList>
            <person name="Morin E."/>
            <person name="Kohler A."/>
            <person name="Baker A.R."/>
            <person name="Foulongne-Oriol M."/>
            <person name="Lombard V."/>
            <person name="Nagy L.G."/>
            <person name="Ohm R.A."/>
            <person name="Patyshakuliyeva A."/>
            <person name="Brun A."/>
            <person name="Aerts A.L."/>
            <person name="Bailey A.M."/>
            <person name="Billette C."/>
            <person name="Coutinho P.M."/>
            <person name="Deakin G."/>
            <person name="Doddapaneni H."/>
            <person name="Floudas D."/>
            <person name="Grimwood J."/>
            <person name="Hilden K."/>
            <person name="Kuees U."/>
            <person name="LaButti K.M."/>
            <person name="Lapidus A."/>
            <person name="Lindquist E.A."/>
            <person name="Lucas S.M."/>
            <person name="Murat C."/>
            <person name="Riley R.W."/>
            <person name="Salamov A.A."/>
            <person name="Schmutz J."/>
            <person name="Subramanian V."/>
            <person name="Woesten H.A.B."/>
            <person name="Xu J."/>
            <person name="Eastwood D.C."/>
            <person name="Foster G.D."/>
            <person name="Sonnenberg A.S."/>
            <person name="Cullen D."/>
            <person name="de Vries R.P."/>
            <person name="Lundell T."/>
            <person name="Hibbett D.S."/>
            <person name="Henrissat B."/>
            <person name="Burton K.S."/>
            <person name="Kerrigan R.W."/>
            <person name="Challen M.P."/>
            <person name="Grigoriev I.V."/>
            <person name="Martin F."/>
        </authorList>
    </citation>
    <scope>NUCLEOTIDE SEQUENCE [LARGE SCALE GENOMIC DNA]</scope>
    <source>
        <strain evidence="5">JB137-S8 / ATCC MYA-4627 / FGSC 10392</strain>
    </source>
</reference>
<evidence type="ECO:0008006" key="6">
    <source>
        <dbReference type="Google" id="ProtNLM"/>
    </source>
</evidence>
<dbReference type="GO" id="GO:0005524">
    <property type="term" value="F:ATP binding"/>
    <property type="evidence" value="ECO:0007669"/>
    <property type="project" value="UniProtKB-KW"/>
</dbReference>
<dbReference type="PROSITE" id="PS51219">
    <property type="entry name" value="DPCK"/>
    <property type="match status" value="1"/>
</dbReference>
<organism evidence="4 5">
    <name type="scientific">Agaricus bisporus var. burnettii (strain JB137-S8 / ATCC MYA-4627 / FGSC 10392)</name>
    <name type="common">White button mushroom</name>
    <dbReference type="NCBI Taxonomy" id="597362"/>
    <lineage>
        <taxon>Eukaryota</taxon>
        <taxon>Fungi</taxon>
        <taxon>Dikarya</taxon>
        <taxon>Basidiomycota</taxon>
        <taxon>Agaricomycotina</taxon>
        <taxon>Agaricomycetes</taxon>
        <taxon>Agaricomycetidae</taxon>
        <taxon>Agaricales</taxon>
        <taxon>Agaricineae</taxon>
        <taxon>Agaricaceae</taxon>
        <taxon>Agaricus</taxon>
    </lineage>
</organism>
<dbReference type="Pfam" id="PF01121">
    <property type="entry name" value="CoaE"/>
    <property type="match status" value="1"/>
</dbReference>
<dbReference type="SUPFAM" id="SSF52540">
    <property type="entry name" value="P-loop containing nucleoside triphosphate hydrolases"/>
    <property type="match status" value="1"/>
</dbReference>
<dbReference type="PANTHER" id="PTHR10695:SF46">
    <property type="entry name" value="BIFUNCTIONAL COENZYME A SYNTHASE-RELATED"/>
    <property type="match status" value="1"/>
</dbReference>
<accession>K5X370</accession>
<dbReference type="FunCoup" id="K5X370">
    <property type="interactions" value="204"/>
</dbReference>
<dbReference type="STRING" id="597362.K5X370"/>
<dbReference type="GO" id="GO:0015937">
    <property type="term" value="P:coenzyme A biosynthetic process"/>
    <property type="evidence" value="ECO:0007669"/>
    <property type="project" value="InterPro"/>
</dbReference>
<dbReference type="EMBL" id="JH971386">
    <property type="protein sequence ID" value="EKM82281.1"/>
    <property type="molecule type" value="Genomic_DNA"/>
</dbReference>
<evidence type="ECO:0000256" key="1">
    <source>
        <dbReference type="ARBA" id="ARBA00009018"/>
    </source>
</evidence>
<dbReference type="HOGENOM" id="CLU_057180_0_1_1"/>
<dbReference type="OMA" id="CQMDIEQ"/>
<gene>
    <name evidence="4" type="ORF">AGABI1DRAFT_110958</name>
</gene>
<dbReference type="KEGG" id="abp:AGABI1DRAFT110958"/>
<dbReference type="RefSeq" id="XP_007326339.1">
    <property type="nucleotide sequence ID" value="XM_007326277.1"/>
</dbReference>
<protein>
    <recommendedName>
        <fullName evidence="6">Dephospho-CoA kinase</fullName>
    </recommendedName>
</protein>
<comment type="similarity">
    <text evidence="1">Belongs to the CoaE family.</text>
</comment>